<dbReference type="PANTHER" id="PTHR30007">
    <property type="entry name" value="PHP DOMAIN PROTEIN"/>
    <property type="match status" value="1"/>
</dbReference>
<dbReference type="PANTHER" id="PTHR30007:SF0">
    <property type="entry name" value="TRANSPOSASE"/>
    <property type="match status" value="1"/>
</dbReference>
<protein>
    <submittedName>
        <fullName evidence="3">Mobile element protein</fullName>
    </submittedName>
</protein>
<feature type="compositionally biased region" description="Basic residues" evidence="1">
    <location>
        <begin position="10"/>
        <end position="20"/>
    </location>
</feature>
<evidence type="ECO:0000313" key="3">
    <source>
        <dbReference type="EMBL" id="ESR25237.1"/>
    </source>
</evidence>
<feature type="region of interest" description="Disordered" evidence="1">
    <location>
        <begin position="1"/>
        <end position="20"/>
    </location>
</feature>
<feature type="compositionally biased region" description="Basic and acidic residues" evidence="1">
    <location>
        <begin position="94"/>
        <end position="111"/>
    </location>
</feature>
<evidence type="ECO:0000259" key="2">
    <source>
        <dbReference type="Pfam" id="PF13340"/>
    </source>
</evidence>
<dbReference type="AlphaFoldDB" id="V4QZP1"/>
<keyword evidence="4" id="KW-1185">Reference proteome</keyword>
<gene>
    <name evidence="3" type="ORF">N177_1909</name>
</gene>
<dbReference type="Proteomes" id="UP000017819">
    <property type="component" value="Unassembled WGS sequence"/>
</dbReference>
<dbReference type="InterPro" id="IPR025161">
    <property type="entry name" value="IS402-like_dom"/>
</dbReference>
<dbReference type="EMBL" id="AWXZ01000024">
    <property type="protein sequence ID" value="ESR25237.1"/>
    <property type="molecule type" value="Genomic_DNA"/>
</dbReference>
<name>V4QZP1_9HYPH</name>
<sequence length="111" mass="13152">MENVMWTPTARRHHNRRRLRHGSDLTDAEWASVEPFLPPPSRTGRPRRWPMREIVDAIFYVLRSGCPWHMVPDCFPPASTVYRMVHAAARRRRLRDDEPPPHDARPRANRP</sequence>
<dbReference type="STRING" id="631454.N177_1909"/>
<proteinExistence type="predicted"/>
<organism evidence="3 4">
    <name type="scientific">Lutibaculum baratangense AMV1</name>
    <dbReference type="NCBI Taxonomy" id="631454"/>
    <lineage>
        <taxon>Bacteria</taxon>
        <taxon>Pseudomonadati</taxon>
        <taxon>Pseudomonadota</taxon>
        <taxon>Alphaproteobacteria</taxon>
        <taxon>Hyphomicrobiales</taxon>
        <taxon>Tepidamorphaceae</taxon>
        <taxon>Lutibaculum</taxon>
    </lineage>
</organism>
<dbReference type="eggNOG" id="COG3293">
    <property type="taxonomic scope" value="Bacteria"/>
</dbReference>
<feature type="region of interest" description="Disordered" evidence="1">
    <location>
        <begin position="90"/>
        <end position="111"/>
    </location>
</feature>
<comment type="caution">
    <text evidence="3">The sequence shown here is derived from an EMBL/GenBank/DDBJ whole genome shotgun (WGS) entry which is preliminary data.</text>
</comment>
<evidence type="ECO:0000313" key="4">
    <source>
        <dbReference type="Proteomes" id="UP000017819"/>
    </source>
</evidence>
<accession>V4QZP1</accession>
<evidence type="ECO:0000256" key="1">
    <source>
        <dbReference type="SAM" id="MobiDB-lite"/>
    </source>
</evidence>
<feature type="domain" description="Insertion element IS402-like" evidence="2">
    <location>
        <begin position="25"/>
        <end position="87"/>
    </location>
</feature>
<reference evidence="3 4" key="1">
    <citation type="journal article" date="2014" name="Genome Announc.">
        <title>Draft Genome Sequence of Lutibaculum baratangense Strain AMV1T, Isolated from a Mud Volcano in Andamans, India.</title>
        <authorList>
            <person name="Singh A."/>
            <person name="Sreenivas A."/>
            <person name="Sathyanarayana Reddy G."/>
            <person name="Pinnaka A.K."/>
            <person name="Shivaji S."/>
        </authorList>
    </citation>
    <scope>NUCLEOTIDE SEQUENCE [LARGE SCALE GENOMIC DNA]</scope>
    <source>
        <strain evidence="3 4">AMV1</strain>
    </source>
</reference>
<dbReference type="Pfam" id="PF13340">
    <property type="entry name" value="DUF4096"/>
    <property type="match status" value="1"/>
</dbReference>